<protein>
    <submittedName>
        <fullName evidence="1 3">Uncharacterized protein</fullName>
    </submittedName>
</protein>
<dbReference type="EMBL" id="UZAK01045312">
    <property type="protein sequence ID" value="VDP73762.1"/>
    <property type="molecule type" value="Genomic_DNA"/>
</dbReference>
<proteinExistence type="predicted"/>
<gene>
    <name evidence="1" type="ORF">SCUD_LOCUS20916</name>
</gene>
<reference evidence="3" key="1">
    <citation type="submission" date="2016-06" db="UniProtKB">
        <authorList>
            <consortium name="WormBaseParasite"/>
        </authorList>
    </citation>
    <scope>IDENTIFICATION</scope>
</reference>
<accession>A0A183L0R7</accession>
<evidence type="ECO:0000313" key="3">
    <source>
        <dbReference type="WBParaSite" id="SCUD_0002091901-mRNA-1"/>
    </source>
</evidence>
<name>A0A183L0R7_9TREM</name>
<evidence type="ECO:0000313" key="2">
    <source>
        <dbReference type="Proteomes" id="UP000279833"/>
    </source>
</evidence>
<sequence length="67" mass="7977">MQGNEFSLFFTLSIEMLVLNVLIASLYEIYKCIVIQFAFFNWSFFPRLSYLHKGQIKGLHDIHLNYN</sequence>
<dbReference type="Proteomes" id="UP000279833">
    <property type="component" value="Unassembled WGS sequence"/>
</dbReference>
<keyword evidence="2" id="KW-1185">Reference proteome</keyword>
<organism evidence="3">
    <name type="scientific">Schistosoma curassoni</name>
    <dbReference type="NCBI Taxonomy" id="6186"/>
    <lineage>
        <taxon>Eukaryota</taxon>
        <taxon>Metazoa</taxon>
        <taxon>Spiralia</taxon>
        <taxon>Lophotrochozoa</taxon>
        <taxon>Platyhelminthes</taxon>
        <taxon>Trematoda</taxon>
        <taxon>Digenea</taxon>
        <taxon>Strigeidida</taxon>
        <taxon>Schistosomatoidea</taxon>
        <taxon>Schistosomatidae</taxon>
        <taxon>Schistosoma</taxon>
    </lineage>
</organism>
<evidence type="ECO:0000313" key="1">
    <source>
        <dbReference type="EMBL" id="VDP73762.1"/>
    </source>
</evidence>
<reference evidence="1 2" key="2">
    <citation type="submission" date="2018-11" db="EMBL/GenBank/DDBJ databases">
        <authorList>
            <consortium name="Pathogen Informatics"/>
        </authorList>
    </citation>
    <scope>NUCLEOTIDE SEQUENCE [LARGE SCALE GENOMIC DNA]</scope>
    <source>
        <strain evidence="1">Dakar</strain>
        <strain evidence="2">Dakar, Senegal</strain>
    </source>
</reference>
<dbReference type="WBParaSite" id="SCUD_0002091901-mRNA-1">
    <property type="protein sequence ID" value="SCUD_0002091901-mRNA-1"/>
    <property type="gene ID" value="SCUD_0002091901"/>
</dbReference>
<dbReference type="AlphaFoldDB" id="A0A183L0R7"/>